<comment type="caution">
    <text evidence="2">The sequence shown here is derived from an EMBL/GenBank/DDBJ whole genome shotgun (WGS) entry which is preliminary data.</text>
</comment>
<sequence length="413" mass="48511">MSKELPVLKVTMLGRFSVSWGEKDIAFKRTTSTKALQLFQILLYTKETGIQRTRLLDYLYSRDELADMANNLRVTSHRLKKMLVDAGMPEYDYIQIKKGVYKWNSPMEVEVDALELKKLIEESEATEDIRTKMELLTKACRIYKGEFLPELSGEDWALLESVEYKKVYEKALKEVCDYKKVQKEYQSVLELSKSASEIYPFDEWQSVMMEALVAMNRYKEAIQIYEDTAKFFFAELGISPSEKMMEQFKEMSERVSYKPQVLKDIRGGLKEKYEEKGAYYCSLPSFRDTYRLVTRIIERNGQSVYLMLVTITDGKGRPLENKERLKVLSEELNHTIKCSLRKGDSYTRYSPNQFLILLVGTKQENCPQIYDRITKYFSREHKTWAQYLEYYVSSIVDVEQKKSKITFNGQDDL</sequence>
<dbReference type="InterPro" id="IPR005158">
    <property type="entry name" value="BTAD"/>
</dbReference>
<accession>A0ABR7PDX4</accession>
<organism evidence="2 3">
    <name type="scientific">Blautia stercoris</name>
    <dbReference type="NCBI Taxonomy" id="871664"/>
    <lineage>
        <taxon>Bacteria</taxon>
        <taxon>Bacillati</taxon>
        <taxon>Bacillota</taxon>
        <taxon>Clostridia</taxon>
        <taxon>Lachnospirales</taxon>
        <taxon>Lachnospiraceae</taxon>
        <taxon>Blautia</taxon>
    </lineage>
</organism>
<protein>
    <submittedName>
        <fullName evidence="2">Transcriptional regulator</fullName>
    </submittedName>
</protein>
<proteinExistence type="predicted"/>
<dbReference type="InterPro" id="IPR016032">
    <property type="entry name" value="Sig_transdc_resp-reg_C-effctor"/>
</dbReference>
<dbReference type="RefSeq" id="WP_187559064.1">
    <property type="nucleotide sequence ID" value="NZ_JACRTP010000006.1"/>
</dbReference>
<dbReference type="SUPFAM" id="SSF48452">
    <property type="entry name" value="TPR-like"/>
    <property type="match status" value="1"/>
</dbReference>
<dbReference type="PANTHER" id="PTHR35807">
    <property type="entry name" value="TRANSCRIPTIONAL REGULATOR REDD-RELATED"/>
    <property type="match status" value="1"/>
</dbReference>
<dbReference type="SMART" id="SM01043">
    <property type="entry name" value="BTAD"/>
    <property type="match status" value="1"/>
</dbReference>
<dbReference type="Gene3D" id="1.10.10.10">
    <property type="entry name" value="Winged helix-like DNA-binding domain superfamily/Winged helix DNA-binding domain"/>
    <property type="match status" value="1"/>
</dbReference>
<reference evidence="2 3" key="1">
    <citation type="submission" date="2020-08" db="EMBL/GenBank/DDBJ databases">
        <title>Genome public.</title>
        <authorList>
            <person name="Liu C."/>
            <person name="Sun Q."/>
        </authorList>
    </citation>
    <scope>NUCLEOTIDE SEQUENCE [LARGE SCALE GENOMIC DNA]</scope>
    <source>
        <strain evidence="2 3">3_YM_SP_D4_24.mj</strain>
    </source>
</reference>
<keyword evidence="3" id="KW-1185">Reference proteome</keyword>
<feature type="domain" description="Bacterial transcriptional activator" evidence="1">
    <location>
        <begin position="111"/>
        <end position="252"/>
    </location>
</feature>
<dbReference type="PANTHER" id="PTHR35807:SF2">
    <property type="entry name" value="TRANSCRIPTIONAL ACTIVATOR DOMAIN"/>
    <property type="match status" value="1"/>
</dbReference>
<dbReference type="InterPro" id="IPR051677">
    <property type="entry name" value="AfsR-DnrI-RedD_regulator"/>
</dbReference>
<dbReference type="InterPro" id="IPR011990">
    <property type="entry name" value="TPR-like_helical_dom_sf"/>
</dbReference>
<evidence type="ECO:0000313" key="3">
    <source>
        <dbReference type="Proteomes" id="UP000661649"/>
    </source>
</evidence>
<dbReference type="Proteomes" id="UP000661649">
    <property type="component" value="Unassembled WGS sequence"/>
</dbReference>
<name>A0ABR7PDX4_9FIRM</name>
<evidence type="ECO:0000259" key="1">
    <source>
        <dbReference type="SMART" id="SM01043"/>
    </source>
</evidence>
<evidence type="ECO:0000313" key="2">
    <source>
        <dbReference type="EMBL" id="MBC8629541.1"/>
    </source>
</evidence>
<dbReference type="Gene3D" id="1.25.40.10">
    <property type="entry name" value="Tetratricopeptide repeat domain"/>
    <property type="match status" value="1"/>
</dbReference>
<dbReference type="Pfam" id="PF03704">
    <property type="entry name" value="BTAD"/>
    <property type="match status" value="1"/>
</dbReference>
<dbReference type="SUPFAM" id="SSF46894">
    <property type="entry name" value="C-terminal effector domain of the bipartite response regulators"/>
    <property type="match status" value="1"/>
</dbReference>
<gene>
    <name evidence="2" type="ORF">H8712_13175</name>
</gene>
<dbReference type="EMBL" id="JACRTP010000006">
    <property type="protein sequence ID" value="MBC8629541.1"/>
    <property type="molecule type" value="Genomic_DNA"/>
</dbReference>
<dbReference type="InterPro" id="IPR036388">
    <property type="entry name" value="WH-like_DNA-bd_sf"/>
</dbReference>